<dbReference type="Pfam" id="PF13413">
    <property type="entry name" value="HTH_25"/>
    <property type="match status" value="1"/>
</dbReference>
<protein>
    <recommendedName>
        <fullName evidence="5">DUF4115 domain-containing protein</fullName>
    </recommendedName>
</protein>
<evidence type="ECO:0000256" key="2">
    <source>
        <dbReference type="SAM" id="Phobius"/>
    </source>
</evidence>
<dbReference type="CDD" id="cd00093">
    <property type="entry name" value="HTH_XRE"/>
    <property type="match status" value="1"/>
</dbReference>
<organism evidence="3 4">
    <name type="scientific">Fructilactobacillus lindneri DSM 20690 = JCM 11027</name>
    <dbReference type="NCBI Taxonomy" id="1122148"/>
    <lineage>
        <taxon>Bacteria</taxon>
        <taxon>Bacillati</taxon>
        <taxon>Bacillota</taxon>
        <taxon>Bacilli</taxon>
        <taxon>Lactobacillales</taxon>
        <taxon>Lactobacillaceae</taxon>
        <taxon>Fructilactobacillus</taxon>
    </lineage>
</organism>
<name>A0A0R2JPY9_9LACO</name>
<evidence type="ECO:0000313" key="4">
    <source>
        <dbReference type="Proteomes" id="UP000051565"/>
    </source>
</evidence>
<dbReference type="Proteomes" id="UP000051565">
    <property type="component" value="Unassembled WGS sequence"/>
</dbReference>
<dbReference type="GO" id="GO:0003677">
    <property type="term" value="F:DNA binding"/>
    <property type="evidence" value="ECO:0007669"/>
    <property type="project" value="InterPro"/>
</dbReference>
<sequence length="299" mass="32857">MTDENKDQKLSIGSELKAARIKAGLSIDGLQKKTKIQKKYLVDIENNDFDSLPGKFYVRAFVRQFANAVGLNGEQLIDSYNLTKSKPAEVKKNMEPVKNERSTSQSTPRPSRVVTPSVKDREKNLNKRKYLPLLGLLVILIVVVAVVWISISKTQKDSSSSAPTNSKVTVSNDDTKKKSNDNKSKKDSKSNDKTEITPVKGSTSDFTVKTGKTTSKLDLGASQKANTIVKINGNQVWQGDLDVNAGHTVDIPANTTDVNIHMTNAPVSSVKLNDKQITLPAQAQGQDAQQRDMNLKFTK</sequence>
<gene>
    <name evidence="3" type="ORF">IV52_GL000582</name>
</gene>
<keyword evidence="2" id="KW-0472">Membrane</keyword>
<comment type="caution">
    <text evidence="3">The sequence shown here is derived from an EMBL/GenBank/DDBJ whole genome shotgun (WGS) entry which is preliminary data.</text>
</comment>
<dbReference type="STRING" id="53444.AYR59_06410"/>
<dbReference type="PANTHER" id="PTHR34475">
    <property type="match status" value="1"/>
</dbReference>
<feature type="transmembrane region" description="Helical" evidence="2">
    <location>
        <begin position="130"/>
        <end position="151"/>
    </location>
</feature>
<feature type="compositionally biased region" description="Basic and acidic residues" evidence="1">
    <location>
        <begin position="173"/>
        <end position="195"/>
    </location>
</feature>
<dbReference type="OrthoDB" id="9797543at2"/>
<feature type="compositionally biased region" description="Low complexity" evidence="1">
    <location>
        <begin position="102"/>
        <end position="112"/>
    </location>
</feature>
<dbReference type="PANTHER" id="PTHR34475:SF1">
    <property type="entry name" value="CYTOSKELETON PROTEIN RODZ"/>
    <property type="match status" value="1"/>
</dbReference>
<keyword evidence="4" id="KW-1185">Reference proteome</keyword>
<reference evidence="3 4" key="1">
    <citation type="journal article" date="2015" name="Genome Announc.">
        <title>Expanding the biotechnology potential of lactobacilli through comparative genomics of 213 strains and associated genera.</title>
        <authorList>
            <person name="Sun Z."/>
            <person name="Harris H.M."/>
            <person name="McCann A."/>
            <person name="Guo C."/>
            <person name="Argimon S."/>
            <person name="Zhang W."/>
            <person name="Yang X."/>
            <person name="Jeffery I.B."/>
            <person name="Cooney J.C."/>
            <person name="Kagawa T.F."/>
            <person name="Liu W."/>
            <person name="Song Y."/>
            <person name="Salvetti E."/>
            <person name="Wrobel A."/>
            <person name="Rasinkangas P."/>
            <person name="Parkhill J."/>
            <person name="Rea M.C."/>
            <person name="O'Sullivan O."/>
            <person name="Ritari J."/>
            <person name="Douillard F.P."/>
            <person name="Paul Ross R."/>
            <person name="Yang R."/>
            <person name="Briner A.E."/>
            <person name="Felis G.E."/>
            <person name="de Vos W.M."/>
            <person name="Barrangou R."/>
            <person name="Klaenhammer T.R."/>
            <person name="Caufield P.W."/>
            <person name="Cui Y."/>
            <person name="Zhang H."/>
            <person name="O'Toole P.W."/>
        </authorList>
    </citation>
    <scope>NUCLEOTIDE SEQUENCE [LARGE SCALE GENOMIC DNA]</scope>
    <source>
        <strain evidence="3 4">DSM 20690</strain>
    </source>
</reference>
<feature type="region of interest" description="Disordered" evidence="1">
    <location>
        <begin position="156"/>
        <end position="210"/>
    </location>
</feature>
<dbReference type="SUPFAM" id="SSF47413">
    <property type="entry name" value="lambda repressor-like DNA-binding domains"/>
    <property type="match status" value="1"/>
</dbReference>
<dbReference type="PATRIC" id="fig|1122148.6.peg.602"/>
<keyword evidence="2" id="KW-1133">Transmembrane helix</keyword>
<dbReference type="RefSeq" id="WP_054646318.1">
    <property type="nucleotide sequence ID" value="NZ_FUXS01000001.1"/>
</dbReference>
<evidence type="ECO:0000313" key="3">
    <source>
        <dbReference type="EMBL" id="KRN79176.1"/>
    </source>
</evidence>
<dbReference type="EMBL" id="JQBT01000032">
    <property type="protein sequence ID" value="KRN79176.1"/>
    <property type="molecule type" value="Genomic_DNA"/>
</dbReference>
<feature type="compositionally biased region" description="Polar residues" evidence="1">
    <location>
        <begin position="200"/>
        <end position="210"/>
    </location>
</feature>
<dbReference type="InterPro" id="IPR010982">
    <property type="entry name" value="Lambda_DNA-bd_dom_sf"/>
</dbReference>
<accession>A0A0R2JPY9</accession>
<feature type="region of interest" description="Disordered" evidence="1">
    <location>
        <begin position="88"/>
        <end position="120"/>
    </location>
</feature>
<evidence type="ECO:0008006" key="5">
    <source>
        <dbReference type="Google" id="ProtNLM"/>
    </source>
</evidence>
<evidence type="ECO:0000256" key="1">
    <source>
        <dbReference type="SAM" id="MobiDB-lite"/>
    </source>
</evidence>
<feature type="compositionally biased region" description="Basic and acidic residues" evidence="1">
    <location>
        <begin position="88"/>
        <end position="101"/>
    </location>
</feature>
<dbReference type="GeneID" id="61250471"/>
<dbReference type="Gene3D" id="1.10.260.40">
    <property type="entry name" value="lambda repressor-like DNA-binding domains"/>
    <property type="match status" value="1"/>
</dbReference>
<dbReference type="InterPro" id="IPR050400">
    <property type="entry name" value="Bact_Cytoskel_RodZ"/>
</dbReference>
<keyword evidence="2" id="KW-0812">Transmembrane</keyword>
<proteinExistence type="predicted"/>
<dbReference type="InterPro" id="IPR001387">
    <property type="entry name" value="Cro/C1-type_HTH"/>
</dbReference>
<dbReference type="AlphaFoldDB" id="A0A0R2JPY9"/>